<name>A0AAC8Q2E4_9BACT</name>
<evidence type="ECO:0000313" key="2">
    <source>
        <dbReference type="EMBL" id="REG27932.1"/>
    </source>
</evidence>
<evidence type="ECO:0000313" key="4">
    <source>
        <dbReference type="Proteomes" id="UP000256345"/>
    </source>
</evidence>
<protein>
    <submittedName>
        <fullName evidence="2">Transposase</fullName>
    </submittedName>
</protein>
<sequence length="171" mass="19592">MGRGKAALRREYEALKRGQTEPHERGRRLEGLVYELLESESLRPRRNTRPPGEEIDLSFTDGHRHFLLEARWRTRVSVGDVFAFRGKLEGKLAGTLGVFLYLGAEFSKGAIQAMTWGKGINTLLFSEHDLDDALSPGHSFREVLELKLRYAVSYGQCHATYRSIRDLWRKS</sequence>
<dbReference type="EMBL" id="QUMU01000009">
    <property type="protein sequence ID" value="REG27932.1"/>
    <property type="molecule type" value="Genomic_DNA"/>
</dbReference>
<accession>A0AAC8Q2E4</accession>
<keyword evidence="4" id="KW-1185">Reference proteome</keyword>
<dbReference type="EMBL" id="CP011509">
    <property type="protein sequence ID" value="AKI99526.1"/>
    <property type="molecule type" value="Genomic_DNA"/>
</dbReference>
<dbReference type="AlphaFoldDB" id="A0AAC8Q2E4"/>
<dbReference type="Proteomes" id="UP000035579">
    <property type="component" value="Chromosome"/>
</dbReference>
<reference evidence="1 3" key="1">
    <citation type="submission" date="2015-05" db="EMBL/GenBank/DDBJ databases">
        <title>Genome assembly of Archangium gephyra DSM 2261.</title>
        <authorList>
            <person name="Sharma G."/>
            <person name="Subramanian S."/>
        </authorList>
    </citation>
    <scope>NUCLEOTIDE SEQUENCE [LARGE SCALE GENOMIC DNA]</scope>
    <source>
        <strain evidence="1 3">DSM 2261</strain>
    </source>
</reference>
<dbReference type="RefSeq" id="WP_053066122.1">
    <property type="nucleotide sequence ID" value="NZ_CP011509.1"/>
</dbReference>
<dbReference type="Proteomes" id="UP000256345">
    <property type="component" value="Unassembled WGS sequence"/>
</dbReference>
<gene>
    <name evidence="1" type="ORF">AA314_01153</name>
    <name evidence="2" type="ORF">ATI61_109274</name>
</gene>
<organism evidence="1 3">
    <name type="scientific">Archangium gephyra</name>
    <dbReference type="NCBI Taxonomy" id="48"/>
    <lineage>
        <taxon>Bacteria</taxon>
        <taxon>Pseudomonadati</taxon>
        <taxon>Myxococcota</taxon>
        <taxon>Myxococcia</taxon>
        <taxon>Myxococcales</taxon>
        <taxon>Cystobacterineae</taxon>
        <taxon>Archangiaceae</taxon>
        <taxon>Archangium</taxon>
    </lineage>
</organism>
<reference evidence="2 4" key="2">
    <citation type="submission" date="2018-08" db="EMBL/GenBank/DDBJ databases">
        <title>Genomic Encyclopedia of Archaeal and Bacterial Type Strains, Phase II (KMG-II): from individual species to whole genera.</title>
        <authorList>
            <person name="Goeker M."/>
        </authorList>
    </citation>
    <scope>NUCLEOTIDE SEQUENCE [LARGE SCALE GENOMIC DNA]</scope>
    <source>
        <strain evidence="2 4">DSM 2261</strain>
    </source>
</reference>
<dbReference type="KEGG" id="age:AA314_01153"/>
<evidence type="ECO:0000313" key="1">
    <source>
        <dbReference type="EMBL" id="AKI99526.1"/>
    </source>
</evidence>
<evidence type="ECO:0000313" key="3">
    <source>
        <dbReference type="Proteomes" id="UP000035579"/>
    </source>
</evidence>
<proteinExistence type="predicted"/>